<evidence type="ECO:0000256" key="2">
    <source>
        <dbReference type="ARBA" id="ARBA00005046"/>
    </source>
</evidence>
<comment type="cofactor">
    <cofactor evidence="9">
        <name>Mg(2+)</name>
        <dbReference type="ChEBI" id="CHEBI:18420"/>
    </cofactor>
</comment>
<dbReference type="Pfam" id="PF00994">
    <property type="entry name" value="MoCF_biosynth"/>
    <property type="match status" value="1"/>
</dbReference>
<keyword evidence="12" id="KW-1185">Reference proteome</keyword>
<dbReference type="NCBIfam" id="NF045515">
    <property type="entry name" value="Glp_gephyrin"/>
    <property type="match status" value="1"/>
</dbReference>
<comment type="similarity">
    <text evidence="3 9">Belongs to the MoeA family.</text>
</comment>
<dbReference type="Gene3D" id="2.40.340.10">
    <property type="entry name" value="MoeA, C-terminal, domain IV"/>
    <property type="match status" value="1"/>
</dbReference>
<dbReference type="GO" id="GO:0046872">
    <property type="term" value="F:metal ion binding"/>
    <property type="evidence" value="ECO:0007669"/>
    <property type="project" value="UniProtKB-UniRule"/>
</dbReference>
<keyword evidence="9" id="KW-0479">Metal-binding</keyword>
<dbReference type="InterPro" id="IPR005111">
    <property type="entry name" value="MoeA_C_domain_IV"/>
</dbReference>
<dbReference type="NCBIfam" id="TIGR00177">
    <property type="entry name" value="molyb_syn"/>
    <property type="match status" value="1"/>
</dbReference>
<dbReference type="InterPro" id="IPR036425">
    <property type="entry name" value="MoaB/Mog-like_dom_sf"/>
</dbReference>
<dbReference type="GO" id="GO:0005829">
    <property type="term" value="C:cytosol"/>
    <property type="evidence" value="ECO:0007669"/>
    <property type="project" value="TreeGrafter"/>
</dbReference>
<dbReference type="CDD" id="cd00887">
    <property type="entry name" value="MoeA"/>
    <property type="match status" value="1"/>
</dbReference>
<dbReference type="InterPro" id="IPR001453">
    <property type="entry name" value="MoaB/Mog_dom"/>
</dbReference>
<dbReference type="EMBL" id="WBXO01000003">
    <property type="protein sequence ID" value="KAB2953492.1"/>
    <property type="molecule type" value="Genomic_DNA"/>
</dbReference>
<dbReference type="InterPro" id="IPR036688">
    <property type="entry name" value="MoeA_C_domain_IV_sf"/>
</dbReference>
<dbReference type="GO" id="GO:0061599">
    <property type="term" value="F:molybdopterin molybdotransferase activity"/>
    <property type="evidence" value="ECO:0007669"/>
    <property type="project" value="UniProtKB-UniRule"/>
</dbReference>
<evidence type="ECO:0000313" key="12">
    <source>
        <dbReference type="Proteomes" id="UP000468766"/>
    </source>
</evidence>
<comment type="catalytic activity">
    <reaction evidence="8">
        <text>adenylyl-molybdopterin + molybdate = Mo-molybdopterin + AMP + H(+)</text>
        <dbReference type="Rhea" id="RHEA:35047"/>
        <dbReference type="ChEBI" id="CHEBI:15378"/>
        <dbReference type="ChEBI" id="CHEBI:36264"/>
        <dbReference type="ChEBI" id="CHEBI:62727"/>
        <dbReference type="ChEBI" id="CHEBI:71302"/>
        <dbReference type="ChEBI" id="CHEBI:456215"/>
        <dbReference type="EC" id="2.10.1.1"/>
    </reaction>
</comment>
<evidence type="ECO:0000256" key="5">
    <source>
        <dbReference type="ARBA" id="ARBA00021108"/>
    </source>
</evidence>
<dbReference type="Pfam" id="PF03454">
    <property type="entry name" value="MoeA_C"/>
    <property type="match status" value="1"/>
</dbReference>
<evidence type="ECO:0000256" key="7">
    <source>
        <dbReference type="ARBA" id="ARBA00023150"/>
    </source>
</evidence>
<dbReference type="PANTHER" id="PTHR10192">
    <property type="entry name" value="MOLYBDOPTERIN BIOSYNTHESIS PROTEIN"/>
    <property type="match status" value="1"/>
</dbReference>
<dbReference type="InterPro" id="IPR036135">
    <property type="entry name" value="MoeA_linker/N_sf"/>
</dbReference>
<keyword evidence="9" id="KW-0460">Magnesium</keyword>
<evidence type="ECO:0000256" key="9">
    <source>
        <dbReference type="RuleBase" id="RU365090"/>
    </source>
</evidence>
<dbReference type="SUPFAM" id="SSF63882">
    <property type="entry name" value="MoeA N-terminal region -like"/>
    <property type="match status" value="1"/>
</dbReference>
<dbReference type="Gene3D" id="2.170.190.11">
    <property type="entry name" value="Molybdopterin biosynthesis moea protein, domain 3"/>
    <property type="match status" value="1"/>
</dbReference>
<proteinExistence type="inferred from homology"/>
<dbReference type="Proteomes" id="UP000468766">
    <property type="component" value="Unassembled WGS sequence"/>
</dbReference>
<dbReference type="SMART" id="SM00852">
    <property type="entry name" value="MoCF_biosynth"/>
    <property type="match status" value="1"/>
</dbReference>
<dbReference type="Pfam" id="PF03453">
    <property type="entry name" value="MoeA_N"/>
    <property type="match status" value="1"/>
</dbReference>
<dbReference type="PANTHER" id="PTHR10192:SF5">
    <property type="entry name" value="GEPHYRIN"/>
    <property type="match status" value="1"/>
</dbReference>
<reference evidence="11 12" key="1">
    <citation type="submission" date="2019-10" db="EMBL/GenBank/DDBJ databases">
        <title>Whole-genome sequence of the extremophile Heliorestis acidaminivorans DSM 24790.</title>
        <authorList>
            <person name="Kyndt J.A."/>
            <person name="Meyer T.E."/>
        </authorList>
    </citation>
    <scope>NUCLEOTIDE SEQUENCE [LARGE SCALE GENOMIC DNA]</scope>
    <source>
        <strain evidence="11 12">DSM 24790</strain>
    </source>
</reference>
<dbReference type="Gene3D" id="3.40.980.10">
    <property type="entry name" value="MoaB/Mog-like domain"/>
    <property type="match status" value="1"/>
</dbReference>
<keyword evidence="7 9" id="KW-0501">Molybdenum cofactor biosynthesis</keyword>
<dbReference type="SUPFAM" id="SSF53218">
    <property type="entry name" value="Molybdenum cofactor biosynthesis proteins"/>
    <property type="match status" value="1"/>
</dbReference>
<dbReference type="UniPathway" id="UPA00344"/>
<evidence type="ECO:0000256" key="8">
    <source>
        <dbReference type="ARBA" id="ARBA00047317"/>
    </source>
</evidence>
<evidence type="ECO:0000256" key="6">
    <source>
        <dbReference type="ARBA" id="ARBA00022505"/>
    </source>
</evidence>
<dbReference type="Gene3D" id="3.90.105.10">
    <property type="entry name" value="Molybdopterin biosynthesis moea protein, domain 2"/>
    <property type="match status" value="1"/>
</dbReference>
<comment type="function">
    <text evidence="1 9">Catalyzes the insertion of molybdate into adenylated molybdopterin with the concomitant release of AMP.</text>
</comment>
<name>A0A6I0F4J1_9FIRM</name>
<keyword evidence="6 9" id="KW-0500">Molybdenum</keyword>
<sequence>MKSFFRVKTVEEARELLLQHEMTKPQREMEKVPLLSAVGRILANPVLAPLDVPTFDRSTVDGYAVRAVDTFAASEEVPLYFPLVGEVLMGEETNLTLAPGQAVAVATGAMLPREADAVVMVEYTELLTEKDLAFDNLPDNQVVQEGLQLKGLQKYVEITRGVAPSENRLRRGEDIQGDQLLLPQGHRLTSTSIGVLAAVGIHEVPVYKKPVLGLIATGDELVSPEKALSGASVRDINSYTIAALAQEAGAEVRFYGIIADDFNKLRQKVAEALEICDYICLSGGSSVGTRDLTEEVLASFPESKVLFHGLHMKPGKPTLAVTIGSVLLFGVPGQPTSAAVVFRLLLSPLLNATLSLQANKPFQWLTARIDRNMASTSGREEYFPVRLEQREGEWWAIPVFGKSGLIRPLAEAEGLARIALVKEGVQTGEWIDVFRL</sequence>
<evidence type="ECO:0000256" key="1">
    <source>
        <dbReference type="ARBA" id="ARBA00002901"/>
    </source>
</evidence>
<evidence type="ECO:0000259" key="10">
    <source>
        <dbReference type="SMART" id="SM00852"/>
    </source>
</evidence>
<accession>A0A6I0F4J1</accession>
<gene>
    <name evidence="11" type="ORF">F9B85_05120</name>
</gene>
<evidence type="ECO:0000313" key="11">
    <source>
        <dbReference type="EMBL" id="KAB2953492.1"/>
    </source>
</evidence>
<dbReference type="InterPro" id="IPR038987">
    <property type="entry name" value="MoeA-like"/>
</dbReference>
<organism evidence="11 12">
    <name type="scientific">Heliorestis acidaminivorans</name>
    <dbReference type="NCBI Taxonomy" id="553427"/>
    <lineage>
        <taxon>Bacteria</taxon>
        <taxon>Bacillati</taxon>
        <taxon>Bacillota</taxon>
        <taxon>Clostridia</taxon>
        <taxon>Eubacteriales</taxon>
        <taxon>Heliobacteriaceae</taxon>
        <taxon>Heliorestis</taxon>
    </lineage>
</organism>
<comment type="pathway">
    <text evidence="2 9">Cofactor biosynthesis; molybdopterin biosynthesis.</text>
</comment>
<dbReference type="OrthoDB" id="9804758at2"/>
<dbReference type="SUPFAM" id="SSF63867">
    <property type="entry name" value="MoeA C-terminal domain-like"/>
    <property type="match status" value="1"/>
</dbReference>
<keyword evidence="9 11" id="KW-0808">Transferase</keyword>
<dbReference type="EC" id="2.10.1.1" evidence="4 9"/>
<evidence type="ECO:0000256" key="3">
    <source>
        <dbReference type="ARBA" id="ARBA00010763"/>
    </source>
</evidence>
<protein>
    <recommendedName>
        <fullName evidence="5 9">Molybdopterin molybdenumtransferase</fullName>
        <ecNumber evidence="4 9">2.10.1.1</ecNumber>
    </recommendedName>
</protein>
<feature type="domain" description="MoaB/Mog" evidence="10">
    <location>
        <begin position="213"/>
        <end position="352"/>
    </location>
</feature>
<dbReference type="GO" id="GO:0006777">
    <property type="term" value="P:Mo-molybdopterin cofactor biosynthetic process"/>
    <property type="evidence" value="ECO:0007669"/>
    <property type="project" value="UniProtKB-UniRule"/>
</dbReference>
<comment type="caution">
    <text evidence="11">The sequence shown here is derived from an EMBL/GenBank/DDBJ whole genome shotgun (WGS) entry which is preliminary data.</text>
</comment>
<dbReference type="AlphaFoldDB" id="A0A6I0F4J1"/>
<evidence type="ECO:0000256" key="4">
    <source>
        <dbReference type="ARBA" id="ARBA00013269"/>
    </source>
</evidence>
<dbReference type="InterPro" id="IPR005110">
    <property type="entry name" value="MoeA_linker/N"/>
</dbReference>